<dbReference type="Gene3D" id="2.40.50.140">
    <property type="entry name" value="Nucleic acid-binding proteins"/>
    <property type="match status" value="2"/>
</dbReference>
<keyword evidence="4 7" id="KW-0378">Hydrolase</keyword>
<dbReference type="Pfam" id="PF00773">
    <property type="entry name" value="RNB"/>
    <property type="match status" value="1"/>
</dbReference>
<dbReference type="CDD" id="cd04471">
    <property type="entry name" value="S1_RNase_R"/>
    <property type="match status" value="1"/>
</dbReference>
<dbReference type="PANTHER" id="PTHR23355:SF9">
    <property type="entry name" value="DIS3-LIKE EXONUCLEASE 2"/>
    <property type="match status" value="1"/>
</dbReference>
<dbReference type="GO" id="GO:0006402">
    <property type="term" value="P:mRNA catabolic process"/>
    <property type="evidence" value="ECO:0007669"/>
    <property type="project" value="TreeGrafter"/>
</dbReference>
<dbReference type="PROSITE" id="PS01175">
    <property type="entry name" value="RIBONUCLEASE_II"/>
    <property type="match status" value="1"/>
</dbReference>
<dbReference type="Pfam" id="PF17876">
    <property type="entry name" value="CSD2"/>
    <property type="match status" value="1"/>
</dbReference>
<evidence type="ECO:0000313" key="10">
    <source>
        <dbReference type="Proteomes" id="UP000002162"/>
    </source>
</evidence>
<comment type="similarity">
    <text evidence="7">Belongs to the RNR ribonuclease family. RNase R subfamily.</text>
</comment>
<dbReference type="KEGG" id="upa:UPA3_0056"/>
<name>A0A2C9DYV6_UREP2</name>
<dbReference type="InterPro" id="IPR004476">
    <property type="entry name" value="RNase_II/RNase_R"/>
</dbReference>
<accession>A0A2C9DYV6</accession>
<evidence type="ECO:0000256" key="4">
    <source>
        <dbReference type="ARBA" id="ARBA00022801"/>
    </source>
</evidence>
<keyword evidence="5 7" id="KW-0269">Exonuclease</keyword>
<dbReference type="InterPro" id="IPR040476">
    <property type="entry name" value="CSD2"/>
</dbReference>
<sequence length="721" mass="83174">MSDFTKQTITEVISKEERPIPAAILAKKVLEKIPTLNKTDVYKLIDLLIQENTIKKLENNRLVIGYLDYEFDHEIKQGIITINSKGDGFIKEDNTEIEYYVNKKYLNGALKKDSVKFVKLKKEPKNNLQDAAVIEIVGHAKDHYVGQFITLPNGGYYIFVDDPLFYLNINLKDTTGLVNGHKILFKIISQTTKDAIAELVHIIGHKNDVGSDVLSIVYDNGIDPTFDPQVVDLASKLEFYVDEHQNKIRRSIIDREIISIDPVGSKDIDDAVYVKKLNDQRYFLGISIADVSFYVQPNTILDADAFKRGTSTYLVDRVIPMLPHNISNNICSLNEGEFRMCITCDMVIDKDGKICWKDVYPAIMKNYRQMSYDEVNDFYEGKSRFESATLTMKEMLLEAKELHHILRNKKIKDGYVDFDIKEPKIILDETGVPIDIKIYERKTAQMMVEDFMIAANEAVTMFAEEHMDKTLKEFNLEMPFIYRVHDKPSIINLQKFEIEAKKLSFNISHDFENIQPNTISNWLKMNDNHVNLPLISKLLLRSMAKASYEIINTGHFGLASDNYTHFTSPIRRYPDLIVHRLLWMFIFDSQSYTDKQRVELVNKLKLITEESNKNEIIAVKTERDVNAAKFAEYMNLHIGKEFIGVVTTVSSFGVFVELENTIEGLIRIKNLKDDFYDFIPENMTLVGQKRKKIITVGNKVRVRVIEANKLTRKIDFELVAQ</sequence>
<dbReference type="InterPro" id="IPR012340">
    <property type="entry name" value="NA-bd_OB-fold"/>
</dbReference>
<comment type="function">
    <text evidence="7">3'-5' exoribonuclease that releases 5'-nucleoside monophosphates and is involved in maturation of structured RNAs.</text>
</comment>
<keyword evidence="2 7" id="KW-0963">Cytoplasm</keyword>
<dbReference type="Pfam" id="PF00575">
    <property type="entry name" value="S1"/>
    <property type="match status" value="1"/>
</dbReference>
<dbReference type="SMART" id="SM00955">
    <property type="entry name" value="RNB"/>
    <property type="match status" value="1"/>
</dbReference>
<dbReference type="PROSITE" id="PS50126">
    <property type="entry name" value="S1"/>
    <property type="match status" value="1"/>
</dbReference>
<dbReference type="SUPFAM" id="SSF50249">
    <property type="entry name" value="Nucleic acid-binding proteins"/>
    <property type="match status" value="2"/>
</dbReference>
<reference evidence="9 10" key="1">
    <citation type="submission" date="2008-02" db="EMBL/GenBank/DDBJ databases">
        <title>Genome sequence of Ureaplasma parvum serovar 3.</title>
        <authorList>
            <person name="Methe B.A."/>
            <person name="Glass J."/>
            <person name="Waites K."/>
            <person name="Shrivastava S."/>
        </authorList>
    </citation>
    <scope>NUCLEOTIDE SEQUENCE [LARGE SCALE GENOMIC DNA]</scope>
    <source>
        <strain evidence="10">ATCC 27815 / 27 / NCTC 11736</strain>
    </source>
</reference>
<dbReference type="InterPro" id="IPR011805">
    <property type="entry name" value="RNase_R"/>
</dbReference>
<organism evidence="9 10">
    <name type="scientific">Ureaplasma parvum serovar 3 (strain ATCC 27815 / 27 / NCTC 11736)</name>
    <dbReference type="NCBI Taxonomy" id="505682"/>
    <lineage>
        <taxon>Bacteria</taxon>
        <taxon>Bacillati</taxon>
        <taxon>Mycoplasmatota</taxon>
        <taxon>Mycoplasmoidales</taxon>
        <taxon>Mycoplasmoidaceae</taxon>
        <taxon>Ureaplasma</taxon>
    </lineage>
</organism>
<feature type="domain" description="S1 motif" evidence="8">
    <location>
        <begin position="639"/>
        <end position="719"/>
    </location>
</feature>
<evidence type="ECO:0000256" key="1">
    <source>
        <dbReference type="ARBA" id="ARBA00001849"/>
    </source>
</evidence>
<dbReference type="RefSeq" id="WP_006688547.1">
    <property type="nucleotide sequence ID" value="NC_010503.1"/>
</dbReference>
<dbReference type="InterPro" id="IPR050180">
    <property type="entry name" value="RNR_Ribonuclease"/>
</dbReference>
<comment type="catalytic activity">
    <reaction evidence="1 7">
        <text>Exonucleolytic cleavage in the 3'- to 5'-direction to yield nucleoside 5'-phosphates.</text>
        <dbReference type="EC" id="3.1.13.1"/>
    </reaction>
</comment>
<dbReference type="HAMAP" id="MF_01895">
    <property type="entry name" value="RNase_R"/>
    <property type="match status" value="1"/>
</dbReference>
<dbReference type="NCBIfam" id="TIGR00358">
    <property type="entry name" value="3_prime_RNase"/>
    <property type="match status" value="1"/>
</dbReference>
<dbReference type="NCBIfam" id="TIGR02063">
    <property type="entry name" value="RNase_R"/>
    <property type="match status" value="1"/>
</dbReference>
<keyword evidence="6 7" id="KW-0694">RNA-binding</keyword>
<dbReference type="InterPro" id="IPR001900">
    <property type="entry name" value="RNase_II/R"/>
</dbReference>
<dbReference type="AlphaFoldDB" id="A0A2C9DYV6"/>
<dbReference type="GO" id="GO:0008859">
    <property type="term" value="F:exoribonuclease II activity"/>
    <property type="evidence" value="ECO:0007669"/>
    <property type="project" value="UniProtKB-UniRule"/>
</dbReference>
<dbReference type="SMR" id="A0A2C9DYV6"/>
<comment type="subcellular location">
    <subcellularLocation>
        <location evidence="7">Cytoplasm</location>
    </subcellularLocation>
</comment>
<dbReference type="InterPro" id="IPR003029">
    <property type="entry name" value="S1_domain"/>
</dbReference>
<gene>
    <name evidence="7 9" type="primary">rnr</name>
    <name evidence="9" type="ordered locus">UPA3_0056</name>
</gene>
<keyword evidence="3 7" id="KW-0540">Nuclease</keyword>
<protein>
    <recommendedName>
        <fullName evidence="7">Ribonuclease R</fullName>
        <shortName evidence="7">RNase R</shortName>
        <ecNumber evidence="7">3.1.13.1</ecNumber>
    </recommendedName>
</protein>
<proteinExistence type="inferred from homology"/>
<evidence type="ECO:0000256" key="3">
    <source>
        <dbReference type="ARBA" id="ARBA00022722"/>
    </source>
</evidence>
<dbReference type="InterPro" id="IPR022966">
    <property type="entry name" value="RNase_II/R_CS"/>
</dbReference>
<dbReference type="GO" id="GO:0005829">
    <property type="term" value="C:cytosol"/>
    <property type="evidence" value="ECO:0007669"/>
    <property type="project" value="TreeGrafter"/>
</dbReference>
<dbReference type="GO" id="GO:0003723">
    <property type="term" value="F:RNA binding"/>
    <property type="evidence" value="ECO:0007669"/>
    <property type="project" value="UniProtKB-UniRule"/>
</dbReference>
<dbReference type="SMART" id="SM00316">
    <property type="entry name" value="S1"/>
    <property type="match status" value="1"/>
</dbReference>
<evidence type="ECO:0000313" key="9">
    <source>
        <dbReference type="EMBL" id="ACA33123.1"/>
    </source>
</evidence>
<dbReference type="PANTHER" id="PTHR23355">
    <property type="entry name" value="RIBONUCLEASE"/>
    <property type="match status" value="1"/>
</dbReference>
<evidence type="ECO:0000256" key="5">
    <source>
        <dbReference type="ARBA" id="ARBA00022839"/>
    </source>
</evidence>
<dbReference type="EMBL" id="CP000942">
    <property type="protein sequence ID" value="ACA33123.1"/>
    <property type="molecule type" value="Genomic_DNA"/>
</dbReference>
<evidence type="ECO:0000256" key="6">
    <source>
        <dbReference type="ARBA" id="ARBA00022884"/>
    </source>
</evidence>
<dbReference type="Proteomes" id="UP000002162">
    <property type="component" value="Chromosome"/>
</dbReference>
<evidence type="ECO:0000259" key="8">
    <source>
        <dbReference type="PROSITE" id="PS50126"/>
    </source>
</evidence>
<evidence type="ECO:0000256" key="2">
    <source>
        <dbReference type="ARBA" id="ARBA00022490"/>
    </source>
</evidence>
<dbReference type="EC" id="3.1.13.1" evidence="7"/>
<dbReference type="HOGENOM" id="CLU_002333_7_3_14"/>
<dbReference type="GeneID" id="29672268"/>
<evidence type="ECO:0000256" key="7">
    <source>
        <dbReference type="HAMAP-Rule" id="MF_01895"/>
    </source>
</evidence>